<feature type="region of interest" description="Disordered" evidence="1">
    <location>
        <begin position="199"/>
        <end position="263"/>
    </location>
</feature>
<feature type="region of interest" description="Disordered" evidence="1">
    <location>
        <begin position="128"/>
        <end position="147"/>
    </location>
</feature>
<evidence type="ECO:0008006" key="3">
    <source>
        <dbReference type="Google" id="ProtNLM"/>
    </source>
</evidence>
<feature type="compositionally biased region" description="Basic and acidic residues" evidence="1">
    <location>
        <begin position="281"/>
        <end position="290"/>
    </location>
</feature>
<evidence type="ECO:0000256" key="1">
    <source>
        <dbReference type="SAM" id="MobiDB-lite"/>
    </source>
</evidence>
<feature type="compositionally biased region" description="Basic and acidic residues" evidence="1">
    <location>
        <begin position="135"/>
        <end position="147"/>
    </location>
</feature>
<dbReference type="InterPro" id="IPR036875">
    <property type="entry name" value="Znf_CCHC_sf"/>
</dbReference>
<feature type="region of interest" description="Disordered" evidence="1">
    <location>
        <begin position="275"/>
        <end position="297"/>
    </location>
</feature>
<organism evidence="2">
    <name type="scientific">Tanacetum cinerariifolium</name>
    <name type="common">Dalmatian daisy</name>
    <name type="synonym">Chrysanthemum cinerariifolium</name>
    <dbReference type="NCBI Taxonomy" id="118510"/>
    <lineage>
        <taxon>Eukaryota</taxon>
        <taxon>Viridiplantae</taxon>
        <taxon>Streptophyta</taxon>
        <taxon>Embryophyta</taxon>
        <taxon>Tracheophyta</taxon>
        <taxon>Spermatophyta</taxon>
        <taxon>Magnoliopsida</taxon>
        <taxon>eudicotyledons</taxon>
        <taxon>Gunneridae</taxon>
        <taxon>Pentapetalae</taxon>
        <taxon>asterids</taxon>
        <taxon>campanulids</taxon>
        <taxon>Asterales</taxon>
        <taxon>Asteraceae</taxon>
        <taxon>Asteroideae</taxon>
        <taxon>Anthemideae</taxon>
        <taxon>Anthemidinae</taxon>
        <taxon>Tanacetum</taxon>
    </lineage>
</organism>
<dbReference type="EMBL" id="BKCJ010010216">
    <property type="protein sequence ID" value="GEU90574.1"/>
    <property type="molecule type" value="Genomic_DNA"/>
</dbReference>
<dbReference type="GO" id="GO:0003676">
    <property type="term" value="F:nucleic acid binding"/>
    <property type="evidence" value="ECO:0007669"/>
    <property type="project" value="InterPro"/>
</dbReference>
<feature type="compositionally biased region" description="Polar residues" evidence="1">
    <location>
        <begin position="254"/>
        <end position="263"/>
    </location>
</feature>
<reference evidence="2" key="1">
    <citation type="journal article" date="2019" name="Sci. Rep.">
        <title>Draft genome of Tanacetum cinerariifolium, the natural source of mosquito coil.</title>
        <authorList>
            <person name="Yamashiro T."/>
            <person name="Shiraishi A."/>
            <person name="Satake H."/>
            <person name="Nakayama K."/>
        </authorList>
    </citation>
    <scope>NUCLEOTIDE SEQUENCE</scope>
</reference>
<dbReference type="GO" id="GO:0008270">
    <property type="term" value="F:zinc ion binding"/>
    <property type="evidence" value="ECO:0007669"/>
    <property type="project" value="InterPro"/>
</dbReference>
<dbReference type="AlphaFoldDB" id="A0A6L2P159"/>
<protein>
    <recommendedName>
        <fullName evidence="3">CCHC-type domain-containing protein</fullName>
    </recommendedName>
</protein>
<accession>A0A6L2P159</accession>
<sequence>MAFISLAKHSIRNEDGNTACVPTASTNVPTTSASIATISQDTTCAYIASQSSGSQIKFEDINQIDEDDMEEIDIKWNTALLSTRADKFWKRTGNKISIQGSDVAGSDKSKVECFNCHKMGHFAREYRAPRSQNRGRRDNFRQGSKAEEQAAKALMAIHRKLETLKQEKDGVDGKLAGLLTASKDLDNLIESQRADKNKEGLGCSVVPPPAQLYSSPKKDLSWTGLPECKDDTVTDYSRPEPTVESSPKDDQKKNPSVSETVASPITPKLFVKFVKASDSQSKSKTDETRTPKKSPVKAVLKTMLMTKAIGTVAALGT</sequence>
<gene>
    <name evidence="2" type="ORF">Tci_062552</name>
</gene>
<comment type="caution">
    <text evidence="2">The sequence shown here is derived from an EMBL/GenBank/DDBJ whole genome shotgun (WGS) entry which is preliminary data.</text>
</comment>
<evidence type="ECO:0000313" key="2">
    <source>
        <dbReference type="EMBL" id="GEU90574.1"/>
    </source>
</evidence>
<dbReference type="SUPFAM" id="SSF57756">
    <property type="entry name" value="Retrovirus zinc finger-like domains"/>
    <property type="match status" value="1"/>
</dbReference>
<proteinExistence type="predicted"/>
<name>A0A6L2P159_TANCI</name>
<dbReference type="Gene3D" id="4.10.60.10">
    <property type="entry name" value="Zinc finger, CCHC-type"/>
    <property type="match status" value="1"/>
</dbReference>